<proteinExistence type="predicted"/>
<feature type="transmembrane region" description="Helical" evidence="1">
    <location>
        <begin position="75"/>
        <end position="97"/>
    </location>
</feature>
<evidence type="ECO:0000313" key="3">
    <source>
        <dbReference type="Proteomes" id="UP000653305"/>
    </source>
</evidence>
<dbReference type="Proteomes" id="UP000653305">
    <property type="component" value="Unassembled WGS sequence"/>
</dbReference>
<reference evidence="2" key="1">
    <citation type="submission" date="2020-07" db="EMBL/GenBank/DDBJ databases">
        <title>Ethylene signaling mediates host invasion by parasitic plants.</title>
        <authorList>
            <person name="Yoshida S."/>
        </authorList>
    </citation>
    <scope>NUCLEOTIDE SEQUENCE</scope>
    <source>
        <strain evidence="2">Okayama</strain>
    </source>
</reference>
<feature type="transmembrane region" description="Helical" evidence="1">
    <location>
        <begin position="137"/>
        <end position="156"/>
    </location>
</feature>
<keyword evidence="1" id="KW-0812">Transmembrane</keyword>
<accession>A0A830C343</accession>
<sequence length="279" mass="31562">MAFFMDRMYSHSDHFTTLWFVSIFSGLIWGFGMIHIFSTNRATLTSIDSGRKSFDVTHVVSIFEFPDALGSHAGVFLSSFMMMCVFGAGLLYAIGYVCVKSENVLFLFLVYFIVSLVFLPAAHPLQQVLRLDAEKMQLFRFMVSTFVSGYGFYYNASVWHKSNLLLFAAVQGTATGLLHVFGRVLCLDCLPAGKEGVFLVWFSWARERSDRVEDLQWQQACLEMLAEHGVSFCARIVGMVVLIFGNISSLRGAKATGHVTRVRRHFLCMEMIIFLRAQL</sequence>
<feature type="transmembrane region" description="Helical" evidence="1">
    <location>
        <begin position="163"/>
        <end position="182"/>
    </location>
</feature>
<dbReference type="AlphaFoldDB" id="A0A830C343"/>
<evidence type="ECO:0000313" key="2">
    <source>
        <dbReference type="EMBL" id="GFP90704.1"/>
    </source>
</evidence>
<comment type="caution">
    <text evidence="2">The sequence shown here is derived from an EMBL/GenBank/DDBJ whole genome shotgun (WGS) entry which is preliminary data.</text>
</comment>
<dbReference type="OrthoDB" id="1869137at2759"/>
<name>A0A830C343_9LAMI</name>
<dbReference type="EMBL" id="BMAC01000223">
    <property type="protein sequence ID" value="GFP90704.1"/>
    <property type="molecule type" value="Genomic_DNA"/>
</dbReference>
<organism evidence="2 3">
    <name type="scientific">Phtheirospermum japonicum</name>
    <dbReference type="NCBI Taxonomy" id="374723"/>
    <lineage>
        <taxon>Eukaryota</taxon>
        <taxon>Viridiplantae</taxon>
        <taxon>Streptophyta</taxon>
        <taxon>Embryophyta</taxon>
        <taxon>Tracheophyta</taxon>
        <taxon>Spermatophyta</taxon>
        <taxon>Magnoliopsida</taxon>
        <taxon>eudicotyledons</taxon>
        <taxon>Gunneridae</taxon>
        <taxon>Pentapetalae</taxon>
        <taxon>asterids</taxon>
        <taxon>lamiids</taxon>
        <taxon>Lamiales</taxon>
        <taxon>Orobanchaceae</taxon>
        <taxon>Orobanchaceae incertae sedis</taxon>
        <taxon>Phtheirospermum</taxon>
    </lineage>
</organism>
<dbReference type="PANTHER" id="PTHR37891">
    <property type="entry name" value="OS06G0113900 PROTEIN"/>
    <property type="match status" value="1"/>
</dbReference>
<evidence type="ECO:0000256" key="1">
    <source>
        <dbReference type="SAM" id="Phobius"/>
    </source>
</evidence>
<dbReference type="PANTHER" id="PTHR37891:SF1">
    <property type="entry name" value="OS06G0113900 PROTEIN"/>
    <property type="match status" value="1"/>
</dbReference>
<feature type="transmembrane region" description="Helical" evidence="1">
    <location>
        <begin position="104"/>
        <end position="125"/>
    </location>
</feature>
<protein>
    <submittedName>
        <fullName evidence="2">Uncharacterized protein</fullName>
    </submittedName>
</protein>
<gene>
    <name evidence="2" type="ORF">PHJA_001214500</name>
</gene>
<keyword evidence="1" id="KW-1133">Transmembrane helix</keyword>
<keyword evidence="3" id="KW-1185">Reference proteome</keyword>
<keyword evidence="1" id="KW-0472">Membrane</keyword>
<feature type="transmembrane region" description="Helical" evidence="1">
    <location>
        <begin position="15"/>
        <end position="37"/>
    </location>
</feature>